<evidence type="ECO:0000256" key="4">
    <source>
        <dbReference type="ARBA" id="ARBA00023337"/>
    </source>
</evidence>
<dbReference type="Proteomes" id="UP000822688">
    <property type="component" value="Chromosome 7"/>
</dbReference>
<dbReference type="EMBL" id="CM026428">
    <property type="protein sequence ID" value="KAG0565696.1"/>
    <property type="molecule type" value="Genomic_DNA"/>
</dbReference>
<dbReference type="PROSITE" id="PS50275">
    <property type="entry name" value="SAC"/>
    <property type="match status" value="1"/>
</dbReference>
<comment type="caution">
    <text evidence="8">The sequence shown here is derived from an EMBL/GenBank/DDBJ whole genome shotgun (WGS) entry which is preliminary data.</text>
</comment>
<feature type="domain" description="SAC" evidence="7">
    <location>
        <begin position="165"/>
        <end position="599"/>
    </location>
</feature>
<comment type="catalytic activity">
    <reaction evidence="4">
        <text>a 1,2-diacyl-sn-glycero-3-phospho-(1D-myo-inositol-3,5-bisphosphate) + H2O = a 1,2-diacyl-sn-glycero-3-phospho-(1D-myo-inositol-3-phosphate) + phosphate</text>
        <dbReference type="Rhea" id="RHEA:32955"/>
        <dbReference type="ChEBI" id="CHEBI:15377"/>
        <dbReference type="ChEBI" id="CHEBI:43474"/>
        <dbReference type="ChEBI" id="CHEBI:57923"/>
        <dbReference type="ChEBI" id="CHEBI:58088"/>
    </reaction>
</comment>
<keyword evidence="2" id="KW-0378">Hydrolase</keyword>
<keyword evidence="3" id="KW-0472">Membrane</keyword>
<accession>A0A8T0H1C7</accession>
<protein>
    <recommendedName>
        <fullName evidence="7">SAC domain-containing protein</fullName>
    </recommendedName>
</protein>
<evidence type="ECO:0000256" key="3">
    <source>
        <dbReference type="ARBA" id="ARBA00023136"/>
    </source>
</evidence>
<evidence type="ECO:0000313" key="9">
    <source>
        <dbReference type="Proteomes" id="UP000822688"/>
    </source>
</evidence>
<evidence type="ECO:0000259" key="7">
    <source>
        <dbReference type="PROSITE" id="PS50275"/>
    </source>
</evidence>
<comment type="subunit">
    <text evidence="5">Component of the PI(3,5)P2 regulatory complex at least composed of ATG18, SAC/FIG4, FAB1 and VAC14.</text>
</comment>
<dbReference type="InterPro" id="IPR002013">
    <property type="entry name" value="SAC_dom"/>
</dbReference>
<feature type="region of interest" description="Disordered" evidence="6">
    <location>
        <begin position="766"/>
        <end position="801"/>
    </location>
</feature>
<organism evidence="8 9">
    <name type="scientific">Ceratodon purpureus</name>
    <name type="common">Fire moss</name>
    <name type="synonym">Dicranum purpureum</name>
    <dbReference type="NCBI Taxonomy" id="3225"/>
    <lineage>
        <taxon>Eukaryota</taxon>
        <taxon>Viridiplantae</taxon>
        <taxon>Streptophyta</taxon>
        <taxon>Embryophyta</taxon>
        <taxon>Bryophyta</taxon>
        <taxon>Bryophytina</taxon>
        <taxon>Bryopsida</taxon>
        <taxon>Dicranidae</taxon>
        <taxon>Pseudoditrichales</taxon>
        <taxon>Ditrichaceae</taxon>
        <taxon>Ceratodon</taxon>
    </lineage>
</organism>
<evidence type="ECO:0000256" key="6">
    <source>
        <dbReference type="SAM" id="MobiDB-lite"/>
    </source>
</evidence>
<proteinExistence type="predicted"/>
<evidence type="ECO:0000256" key="1">
    <source>
        <dbReference type="ARBA" id="ARBA00004148"/>
    </source>
</evidence>
<feature type="compositionally biased region" description="Basic and acidic residues" evidence="6">
    <location>
        <begin position="772"/>
        <end position="801"/>
    </location>
</feature>
<keyword evidence="9" id="KW-1185">Reference proteome</keyword>
<sequence length="943" mass="106820">MASPATISPKPLVESNRDVDSQSYPLEKFMLYETRANFYMVGRDKKKQHWQVLKIDRSEASELSILEDPTIYTEAEIRLLLARVAEGNRPTGGLKFVTPVYGIVGFIKFMESYYMILVTKRRQIGTICGHAIYCIDESQLTTVPHSTVQTEASHSKVELRYKKLLGGVDLTKDFYFSYTYPIMQNMQANVKSLGENRMPYENMFVWNAFLTSGIRQSLKNTRWIVALVHGFFEQTRLSIFGRNFVITLIARRSRHFAGTRYLKRGVNDKGRVANDVETEQLVSNEETGIDPCTGQISSVVQHRGSIPLFWSQARTSQNYSRLSPKPDIILQRFDPVYHATKLHFDDLSNRYGNPIIILSLIKTVEKRPREMMLRREFTNAVGYLNQMFPEEKRLKFIHWDFHKFAKSGSKSANVLAVLGGVAADALNLTGFYFSGKPFITKRKPQLPIIQAAPSIAPGRNLSPLRVDRSLSLDLSSDRRRALDMGSRQLSLDLSKLFSAVGNSSMNGRLIFQEVEQRAPIIDKASEPFYQNGVLRTNCIDCLDRTNVAQYAYGLEALGRQLQAVGLMDKPKLDPDCGVAACLMDMYQNMGDSLALQYGGSEAHNYVFPERQGKWKATTQSQEFWKSVRRYYSNTITDGEKQDAMNLFLGHFQPQEGKPALWELESDYYLHVGGRGEEFVSEENKKLAKNSSEKAFPSSLKSRKSKLYAPSPWQEDFYRLKLTSFDKLQEICGPVTPVRMYTESGPKSSAVAGVARDAVEVQLKSPNWLYGQRKPESETSPKPHTEQGADTHAAREKNNEKELGDLDWLTTLSPDAEAELFARYVLVESTDDDSWYGTKILPGTVELSEANQHYSQCCQGPSLDPWDWTGNAGMDSFQNVADVLQEQDEEMLKLDMEAALSQFNTIGSSESYNQIMPHAPPGPECMVTFRDWLPRDIPACEVFS</sequence>
<dbReference type="AlphaFoldDB" id="A0A8T0H1C7"/>
<dbReference type="GO" id="GO:0046856">
    <property type="term" value="P:phosphatidylinositol dephosphorylation"/>
    <property type="evidence" value="ECO:0007669"/>
    <property type="project" value="InterPro"/>
</dbReference>
<evidence type="ECO:0000256" key="5">
    <source>
        <dbReference type="ARBA" id="ARBA00023464"/>
    </source>
</evidence>
<evidence type="ECO:0000313" key="8">
    <source>
        <dbReference type="EMBL" id="KAG0565696.1"/>
    </source>
</evidence>
<dbReference type="GO" id="GO:0043813">
    <property type="term" value="F:phosphatidylinositol-3,5-bisphosphate 5-phosphatase activity"/>
    <property type="evidence" value="ECO:0007669"/>
    <property type="project" value="InterPro"/>
</dbReference>
<comment type="subcellular location">
    <subcellularLocation>
        <location evidence="1">Vacuole membrane</location>
        <topology evidence="1">Peripheral membrane protein</topology>
    </subcellularLocation>
</comment>
<dbReference type="Pfam" id="PF02383">
    <property type="entry name" value="Syja_N"/>
    <property type="match status" value="1"/>
</dbReference>
<name>A0A8T0H1C7_CERPU</name>
<dbReference type="PANTHER" id="PTHR45738">
    <property type="entry name" value="POLYPHOSPHOINOSITIDE PHOSPHATASE"/>
    <property type="match status" value="1"/>
</dbReference>
<dbReference type="InterPro" id="IPR043573">
    <property type="entry name" value="Fig4-like"/>
</dbReference>
<reference evidence="8" key="1">
    <citation type="submission" date="2020-06" db="EMBL/GenBank/DDBJ databases">
        <title>WGS assembly of Ceratodon purpureus strain R40.</title>
        <authorList>
            <person name="Carey S.B."/>
            <person name="Jenkins J."/>
            <person name="Shu S."/>
            <person name="Lovell J.T."/>
            <person name="Sreedasyam A."/>
            <person name="Maumus F."/>
            <person name="Tiley G.P."/>
            <person name="Fernandez-Pozo N."/>
            <person name="Barry K."/>
            <person name="Chen C."/>
            <person name="Wang M."/>
            <person name="Lipzen A."/>
            <person name="Daum C."/>
            <person name="Saski C.A."/>
            <person name="Payton A.C."/>
            <person name="Mcbreen J.C."/>
            <person name="Conrad R.E."/>
            <person name="Kollar L.M."/>
            <person name="Olsson S."/>
            <person name="Huttunen S."/>
            <person name="Landis J.B."/>
            <person name="Wickett N.J."/>
            <person name="Johnson M.G."/>
            <person name="Rensing S.A."/>
            <person name="Grimwood J."/>
            <person name="Schmutz J."/>
            <person name="Mcdaniel S.F."/>
        </authorList>
    </citation>
    <scope>NUCLEOTIDE SEQUENCE</scope>
    <source>
        <strain evidence="8">R40</strain>
    </source>
</reference>
<dbReference type="PANTHER" id="PTHR45738:SF5">
    <property type="entry name" value="POLYPHOSPHOINOSITIDE PHOSPHATASE"/>
    <property type="match status" value="1"/>
</dbReference>
<dbReference type="GO" id="GO:0005774">
    <property type="term" value="C:vacuolar membrane"/>
    <property type="evidence" value="ECO:0007669"/>
    <property type="project" value="UniProtKB-SubCell"/>
</dbReference>
<gene>
    <name evidence="8" type="ORF">KC19_7G008100</name>
</gene>
<evidence type="ECO:0000256" key="2">
    <source>
        <dbReference type="ARBA" id="ARBA00022801"/>
    </source>
</evidence>